<name>A0ABR3V5J5_HUMIN</name>
<protein>
    <recommendedName>
        <fullName evidence="3">C2H2-type domain-containing protein</fullName>
    </recommendedName>
</protein>
<dbReference type="EMBL" id="JAZGSY010000340">
    <property type="protein sequence ID" value="KAL1837005.1"/>
    <property type="molecule type" value="Genomic_DNA"/>
</dbReference>
<keyword evidence="1" id="KW-0479">Metal-binding</keyword>
<dbReference type="Gene3D" id="3.30.160.60">
    <property type="entry name" value="Classic Zinc Finger"/>
    <property type="match status" value="1"/>
</dbReference>
<feature type="compositionally biased region" description="Basic and acidic residues" evidence="2">
    <location>
        <begin position="255"/>
        <end position="264"/>
    </location>
</feature>
<proteinExistence type="predicted"/>
<organism evidence="4 5">
    <name type="scientific">Humicola insolens</name>
    <name type="common">Soft-rot fungus</name>
    <dbReference type="NCBI Taxonomy" id="85995"/>
    <lineage>
        <taxon>Eukaryota</taxon>
        <taxon>Fungi</taxon>
        <taxon>Dikarya</taxon>
        <taxon>Ascomycota</taxon>
        <taxon>Pezizomycotina</taxon>
        <taxon>Sordariomycetes</taxon>
        <taxon>Sordariomycetidae</taxon>
        <taxon>Sordariales</taxon>
        <taxon>Chaetomiaceae</taxon>
        <taxon>Mycothermus</taxon>
    </lineage>
</organism>
<keyword evidence="5" id="KW-1185">Reference proteome</keyword>
<accession>A0ABR3V5J5</accession>
<dbReference type="PROSITE" id="PS00028">
    <property type="entry name" value="ZINC_FINGER_C2H2_1"/>
    <property type="match status" value="1"/>
</dbReference>
<reference evidence="4 5" key="1">
    <citation type="journal article" date="2024" name="Commun. Biol.">
        <title>Comparative genomic analysis of thermophilic fungi reveals convergent evolutionary adaptations and gene losses.</title>
        <authorList>
            <person name="Steindorff A.S."/>
            <person name="Aguilar-Pontes M.V."/>
            <person name="Robinson A.J."/>
            <person name="Andreopoulos B."/>
            <person name="LaButti K."/>
            <person name="Kuo A."/>
            <person name="Mondo S."/>
            <person name="Riley R."/>
            <person name="Otillar R."/>
            <person name="Haridas S."/>
            <person name="Lipzen A."/>
            <person name="Grimwood J."/>
            <person name="Schmutz J."/>
            <person name="Clum A."/>
            <person name="Reid I.D."/>
            <person name="Moisan M.C."/>
            <person name="Butler G."/>
            <person name="Nguyen T.T.M."/>
            <person name="Dewar K."/>
            <person name="Conant G."/>
            <person name="Drula E."/>
            <person name="Henrissat B."/>
            <person name="Hansel C."/>
            <person name="Singer S."/>
            <person name="Hutchinson M.I."/>
            <person name="de Vries R.P."/>
            <person name="Natvig D.O."/>
            <person name="Powell A.J."/>
            <person name="Tsang A."/>
            <person name="Grigoriev I.V."/>
        </authorList>
    </citation>
    <scope>NUCLEOTIDE SEQUENCE [LARGE SCALE GENOMIC DNA]</scope>
    <source>
        <strain evidence="4 5">CBS 620.91</strain>
    </source>
</reference>
<feature type="compositionally biased region" description="Basic and acidic residues" evidence="2">
    <location>
        <begin position="195"/>
        <end position="209"/>
    </location>
</feature>
<keyword evidence="1" id="KW-0862">Zinc</keyword>
<dbReference type="Pfam" id="PF00096">
    <property type="entry name" value="zf-C2H2"/>
    <property type="match status" value="1"/>
</dbReference>
<evidence type="ECO:0000313" key="5">
    <source>
        <dbReference type="Proteomes" id="UP001583172"/>
    </source>
</evidence>
<keyword evidence="1" id="KW-0863">Zinc-finger</keyword>
<evidence type="ECO:0000256" key="2">
    <source>
        <dbReference type="SAM" id="MobiDB-lite"/>
    </source>
</evidence>
<dbReference type="SMART" id="SM00355">
    <property type="entry name" value="ZnF_C2H2"/>
    <property type="match status" value="2"/>
</dbReference>
<evidence type="ECO:0000256" key="1">
    <source>
        <dbReference type="PROSITE-ProRule" id="PRU00042"/>
    </source>
</evidence>
<feature type="region of interest" description="Disordered" evidence="2">
    <location>
        <begin position="255"/>
        <end position="292"/>
    </location>
</feature>
<evidence type="ECO:0000313" key="4">
    <source>
        <dbReference type="EMBL" id="KAL1837005.1"/>
    </source>
</evidence>
<feature type="domain" description="C2H2-type" evidence="3">
    <location>
        <begin position="245"/>
        <end position="273"/>
    </location>
</feature>
<dbReference type="InterPro" id="IPR013087">
    <property type="entry name" value="Znf_C2H2_type"/>
</dbReference>
<feature type="region of interest" description="Disordered" evidence="2">
    <location>
        <begin position="180"/>
        <end position="213"/>
    </location>
</feature>
<comment type="caution">
    <text evidence="4">The sequence shown here is derived from an EMBL/GenBank/DDBJ whole genome shotgun (WGS) entry which is preliminary data.</text>
</comment>
<sequence length="292" mass="31596">MDNSFAFTPTTETGSWTDDFGAIFPDNAEDYLLLHGFDPQLQGNTTCSAYSVPSGFDQFVAGMPLNDLPPDVPWHYGQVPVEDGTLQCVAAGIFDTASGSLALTPMTTSAELSSASPGECVGDDQWKWQGMHGEPPPVPSARPHMMCDLKGMTFDSKVQDTTTAAETSLPLTPASVAVTASESPAGAAAKLSRTPARERRKEERPERCPECPNKGFQYKADLHKHIAAKHPEVAALHNVKVPPLSVCEDCGRAYTRKDRLLRHQTDKHRRPKTDRRGRGPEGGRAGRKAAGQ</sequence>
<evidence type="ECO:0000259" key="3">
    <source>
        <dbReference type="PROSITE" id="PS50157"/>
    </source>
</evidence>
<dbReference type="Proteomes" id="UP001583172">
    <property type="component" value="Unassembled WGS sequence"/>
</dbReference>
<dbReference type="PROSITE" id="PS50157">
    <property type="entry name" value="ZINC_FINGER_C2H2_2"/>
    <property type="match status" value="1"/>
</dbReference>
<gene>
    <name evidence="4" type="ORF">VTJ49DRAFT_4408</name>
</gene>